<accession>A0AAI9KP57</accession>
<comment type="caution">
    <text evidence="2">The sequence shown here is derived from an EMBL/GenBank/DDBJ whole genome shotgun (WGS) entry which is preliminary data.</text>
</comment>
<evidence type="ECO:0000313" key="2">
    <source>
        <dbReference type="EMBL" id="GJA53045.1"/>
    </source>
</evidence>
<protein>
    <recommendedName>
        <fullName evidence="1">DUF6701 domain-containing protein</fullName>
    </recommendedName>
</protein>
<sequence length="166" mass="17902">MLLGTQKLLYGRLQAGTAAGLASAPLAIPLQMQYYEAGNWLKNKEDQCTQLSLANQGFTFLNPSQTFDAATRELNLGAGRKIKLGLGSSAPGGDAALAKDGEILFHFAKPDISVRIPYKVDLAKQPSQPLWLSDPTSGNDGNLQGEAIFGSSRGNDRVIYRREVLH</sequence>
<gene>
    <name evidence="2" type="ORF">KAM348_04680</name>
</gene>
<dbReference type="InterPro" id="IPR046524">
    <property type="entry name" value="DUF6701"/>
</dbReference>
<dbReference type="EMBL" id="BPNL01000003">
    <property type="protein sequence ID" value="GJA53045.1"/>
    <property type="molecule type" value="Genomic_DNA"/>
</dbReference>
<reference evidence="2" key="1">
    <citation type="submission" date="2021-07" db="EMBL/GenBank/DDBJ databases">
        <title>Draft genome sequence of carbapenem-resistant Aeromonas spp. in Japan.</title>
        <authorList>
            <person name="Maehana S."/>
            <person name="Suzuki M."/>
            <person name="Kitasato H."/>
        </authorList>
    </citation>
    <scope>NUCLEOTIDE SEQUENCE</scope>
    <source>
        <strain evidence="2">KAM348</strain>
    </source>
</reference>
<name>A0AAI9KP57_AERCA</name>
<organism evidence="2 3">
    <name type="scientific">Aeromonas caviae</name>
    <name type="common">Aeromonas punctata</name>
    <dbReference type="NCBI Taxonomy" id="648"/>
    <lineage>
        <taxon>Bacteria</taxon>
        <taxon>Pseudomonadati</taxon>
        <taxon>Pseudomonadota</taxon>
        <taxon>Gammaproteobacteria</taxon>
        <taxon>Aeromonadales</taxon>
        <taxon>Aeromonadaceae</taxon>
        <taxon>Aeromonas</taxon>
    </lineage>
</organism>
<proteinExistence type="predicted"/>
<evidence type="ECO:0000313" key="3">
    <source>
        <dbReference type="Proteomes" id="UP000887009"/>
    </source>
</evidence>
<feature type="domain" description="DUF6701" evidence="1">
    <location>
        <begin position="3"/>
        <end position="164"/>
    </location>
</feature>
<dbReference type="Pfam" id="PF20419">
    <property type="entry name" value="DUF6701"/>
    <property type="match status" value="1"/>
</dbReference>
<evidence type="ECO:0000259" key="1">
    <source>
        <dbReference type="Pfam" id="PF20419"/>
    </source>
</evidence>
<dbReference type="Proteomes" id="UP000887009">
    <property type="component" value="Unassembled WGS sequence"/>
</dbReference>
<dbReference type="AlphaFoldDB" id="A0AAI9KP57"/>